<dbReference type="Pfam" id="PF05922">
    <property type="entry name" value="Inhibitor_I9"/>
    <property type="match status" value="1"/>
</dbReference>
<comment type="caution">
    <text evidence="3">The sequence shown here is derived from an EMBL/GenBank/DDBJ whole genome shotgun (WGS) entry which is preliminary data.</text>
</comment>
<evidence type="ECO:0000259" key="2">
    <source>
        <dbReference type="Pfam" id="PF05922"/>
    </source>
</evidence>
<dbReference type="InterPro" id="IPR037045">
    <property type="entry name" value="S8pro/Inhibitor_I9_sf"/>
</dbReference>
<dbReference type="EMBL" id="JBANAX010000236">
    <property type="protein sequence ID" value="KAL1217805.1"/>
    <property type="molecule type" value="Genomic_DNA"/>
</dbReference>
<dbReference type="PANTHER" id="PTHR48222:SF4">
    <property type="entry name" value="PROTEINASE INHIBITOR, PROPEPTIDE"/>
    <property type="match status" value="1"/>
</dbReference>
<evidence type="ECO:0000256" key="1">
    <source>
        <dbReference type="SAM" id="SignalP"/>
    </source>
</evidence>
<gene>
    <name evidence="3" type="ORF">V5N11_009578</name>
</gene>
<organism evidence="3 4">
    <name type="scientific">Cardamine amara subsp. amara</name>
    <dbReference type="NCBI Taxonomy" id="228776"/>
    <lineage>
        <taxon>Eukaryota</taxon>
        <taxon>Viridiplantae</taxon>
        <taxon>Streptophyta</taxon>
        <taxon>Embryophyta</taxon>
        <taxon>Tracheophyta</taxon>
        <taxon>Spermatophyta</taxon>
        <taxon>Magnoliopsida</taxon>
        <taxon>eudicotyledons</taxon>
        <taxon>Gunneridae</taxon>
        <taxon>Pentapetalae</taxon>
        <taxon>rosids</taxon>
        <taxon>malvids</taxon>
        <taxon>Brassicales</taxon>
        <taxon>Brassicaceae</taxon>
        <taxon>Cardamineae</taxon>
        <taxon>Cardamine</taxon>
    </lineage>
</organism>
<evidence type="ECO:0000313" key="4">
    <source>
        <dbReference type="Proteomes" id="UP001558713"/>
    </source>
</evidence>
<sequence>MFSRISLIFFALSISIVFSSRTLGPSPANPLTKIYTVEVDFGLYHGDCKQYQQLLKKVIQGRSPKNALVYCYKESISGFAAELTAEEAAKLRGEKGIINAVAEEKLYLIDGKPYRYRLSKDINN</sequence>
<dbReference type="Gene3D" id="3.30.70.80">
    <property type="entry name" value="Peptidase S8 propeptide/proteinase inhibitor I9"/>
    <property type="match status" value="1"/>
</dbReference>
<dbReference type="Proteomes" id="UP001558713">
    <property type="component" value="Unassembled WGS sequence"/>
</dbReference>
<dbReference type="AlphaFoldDB" id="A0ABD1BKV0"/>
<feature type="chain" id="PRO_5044826681" description="Inhibitor I9 domain-containing protein" evidence="1">
    <location>
        <begin position="20"/>
        <end position="124"/>
    </location>
</feature>
<feature type="signal peptide" evidence="1">
    <location>
        <begin position="1"/>
        <end position="19"/>
    </location>
</feature>
<feature type="domain" description="Inhibitor I9" evidence="2">
    <location>
        <begin position="50"/>
        <end position="107"/>
    </location>
</feature>
<keyword evidence="1" id="KW-0732">Signal</keyword>
<proteinExistence type="predicted"/>
<protein>
    <recommendedName>
        <fullName evidence="2">Inhibitor I9 domain-containing protein</fullName>
    </recommendedName>
</protein>
<evidence type="ECO:0000313" key="3">
    <source>
        <dbReference type="EMBL" id="KAL1217805.1"/>
    </source>
</evidence>
<name>A0ABD1BKV0_CARAN</name>
<reference evidence="3 4" key="1">
    <citation type="submission" date="2024-04" db="EMBL/GenBank/DDBJ databases">
        <title>Genome assembly C_amara_ONT_v2.</title>
        <authorList>
            <person name="Yant L."/>
            <person name="Moore C."/>
            <person name="Slenker M."/>
        </authorList>
    </citation>
    <scope>NUCLEOTIDE SEQUENCE [LARGE SCALE GENOMIC DNA]</scope>
    <source>
        <tissue evidence="3">Leaf</tissue>
    </source>
</reference>
<accession>A0ABD1BKV0</accession>
<keyword evidence="4" id="KW-1185">Reference proteome</keyword>
<dbReference type="PANTHER" id="PTHR48222">
    <property type="entry name" value="PROTEINASE INHIBITOR, PROPEPTIDE"/>
    <property type="match status" value="1"/>
</dbReference>
<dbReference type="InterPro" id="IPR010259">
    <property type="entry name" value="S8pro/Inhibitor_I9"/>
</dbReference>